<dbReference type="Pfam" id="PF12770">
    <property type="entry name" value="CHAT"/>
    <property type="match status" value="1"/>
</dbReference>
<sequence length="1323" mass="146667">NIRDLDAVVRHYEEDVSKRPEEDATKQFQLQQLGRALQERYVRLNKLPDLDGAISNFRKAVESTHDNAEKPPLLHQLGNALLDRFKSVNSPWDLEDAISSHQQAADLTPDSNPEKSVYLDSLGASQEVRFEHLRDPKDLEGAISSVLKASEITQGTQLDNFLHKPYHHVILGDVLQARFDRLKIREDMDSAISNYKRAVDLGRDKLSVNSSPLMTLGDSFLARFESSKNIEDLDRAISSYRQALTTEDQDYRCIILGDMLEAEFDLHGKATDIDDAILYYQKGVDLTPDHHSDKSSRLMLLGNALRSRFKHFGRIEDLDRATSLHQRASINPLSGDHSDRLGLLITLGMAYRTRFERLGNLEDLNKATSVLQEADKLAADDLPNQLICHYALGDTLRVRFEHFGAPKDMHDAILRLQKAVKSSPDDHPYKSTYLNSLGRALLTHSETSGKIEDLTGAISKLEMAVKLTPAGHAKESHHLHDLGNALRMRFDLLKDPKDLRESISNLQRVVEITPNGHPDKPTHLSSLGVALMARFELYGDHADLETAILLLQDADALTLDSHTNKPSILSNLGKALQKRHERANKLEDLNTAISSLRKATDLAPENRPSNLSHLTDLAVGLQKRYELLGAPADLDSLISSLNKGIARLQTGKPVNAKYFNSLGKALQERYECRGDPDDLDGSISNLDNSITNTPNKNSYKAPRFSNLGSAHSTAFNKSNSLDDLNKSISAHEKAVKLMPHGHPHESHHFLDLGKMLGTREKISGGFGEAELAFSRAAKSTSGNPKKRFEAALEWAKCCKESSKSPLEAYKCVIELLPQIAWVGLDVADQQARLAEIGDVVHDAVAAAIEEKDFKLALEWSEHGRSIVWQNQLSLRTPLDDLRLAHPDLAARFEKISQEMKIPVNDGSLGSKEVTETTEEVAVKHLRLVREWDGIVKEIRSKPNFESFLKPKSISQLDPAAHDGPVVMFNIQENRCDALTLVSDGKDVTVDNTPLENLSKKKVEKLLKQFQDALLSVGIHVRSPRGHRWGSSKTDAKADLTKILRTLWTDVVKPVIESLGEKVCPSDNEPPQIWWCPTGPLAFLPLHGAGLYGEDDDGKGASDFVISSYIPTLSSMLGQDNGYDDSFRLLTVAQPATPYATPIPKTVDEVGRVASFATGISLMELISGRATVRSVSSEMEVSDWVHLACHGEQVTGKSMECGLLLHDRKLTLTEIINLSLRPRADFAFLSACQTAAGDQTIAEESAHLASGMLFAGYRGVIATMWPINDEDGPQIAEDVYKRILKDGKPNRKEAARALHEAVKRLKETSNGDILSWVPFIHLGN</sequence>
<dbReference type="HOGENOM" id="CLU_001305_0_3_1"/>
<dbReference type="Gene3D" id="1.25.40.10">
    <property type="entry name" value="Tetratricopeptide repeat domain"/>
    <property type="match status" value="4"/>
</dbReference>
<dbReference type="PANTHER" id="PTHR19959">
    <property type="entry name" value="KINESIN LIGHT CHAIN"/>
    <property type="match status" value="1"/>
</dbReference>
<evidence type="ECO:0000313" key="2">
    <source>
        <dbReference type="EMBL" id="KIM25683.1"/>
    </source>
</evidence>
<feature type="domain" description="CHAT" evidence="1">
    <location>
        <begin position="1041"/>
        <end position="1323"/>
    </location>
</feature>
<dbReference type="InterPro" id="IPR024983">
    <property type="entry name" value="CHAT_dom"/>
</dbReference>
<dbReference type="SUPFAM" id="SSF48452">
    <property type="entry name" value="TPR-like"/>
    <property type="match status" value="1"/>
</dbReference>
<dbReference type="InterPro" id="IPR011990">
    <property type="entry name" value="TPR-like_helical_dom_sf"/>
</dbReference>
<protein>
    <recommendedName>
        <fullName evidence="1">CHAT domain-containing protein</fullName>
    </recommendedName>
</protein>
<reference evidence="2 3" key="1">
    <citation type="submission" date="2014-04" db="EMBL/GenBank/DDBJ databases">
        <authorList>
            <consortium name="DOE Joint Genome Institute"/>
            <person name="Kuo A."/>
            <person name="Zuccaro A."/>
            <person name="Kohler A."/>
            <person name="Nagy L.G."/>
            <person name="Floudas D."/>
            <person name="Copeland A."/>
            <person name="Barry K.W."/>
            <person name="Cichocki N."/>
            <person name="Veneault-Fourrey C."/>
            <person name="LaButti K."/>
            <person name="Lindquist E.A."/>
            <person name="Lipzen A."/>
            <person name="Lundell T."/>
            <person name="Morin E."/>
            <person name="Murat C."/>
            <person name="Sun H."/>
            <person name="Tunlid A."/>
            <person name="Henrissat B."/>
            <person name="Grigoriev I.V."/>
            <person name="Hibbett D.S."/>
            <person name="Martin F."/>
            <person name="Nordberg H.P."/>
            <person name="Cantor M.N."/>
            <person name="Hua S.X."/>
        </authorList>
    </citation>
    <scope>NUCLEOTIDE SEQUENCE [LARGE SCALE GENOMIC DNA]</scope>
    <source>
        <strain evidence="2 3">MAFF 305830</strain>
    </source>
</reference>
<dbReference type="Proteomes" id="UP000054097">
    <property type="component" value="Unassembled WGS sequence"/>
</dbReference>
<dbReference type="SUPFAM" id="SSF81901">
    <property type="entry name" value="HCP-like"/>
    <property type="match status" value="1"/>
</dbReference>
<evidence type="ECO:0000259" key="1">
    <source>
        <dbReference type="Pfam" id="PF12770"/>
    </source>
</evidence>
<keyword evidence="3" id="KW-1185">Reference proteome</keyword>
<dbReference type="OrthoDB" id="9991317at2759"/>
<reference evidence="3" key="2">
    <citation type="submission" date="2015-01" db="EMBL/GenBank/DDBJ databases">
        <title>Evolutionary Origins and Diversification of the Mycorrhizal Mutualists.</title>
        <authorList>
            <consortium name="DOE Joint Genome Institute"/>
            <consortium name="Mycorrhizal Genomics Consortium"/>
            <person name="Kohler A."/>
            <person name="Kuo A."/>
            <person name="Nagy L.G."/>
            <person name="Floudas D."/>
            <person name="Copeland A."/>
            <person name="Barry K.W."/>
            <person name="Cichocki N."/>
            <person name="Veneault-Fourrey C."/>
            <person name="LaButti K."/>
            <person name="Lindquist E.A."/>
            <person name="Lipzen A."/>
            <person name="Lundell T."/>
            <person name="Morin E."/>
            <person name="Murat C."/>
            <person name="Riley R."/>
            <person name="Ohm R."/>
            <person name="Sun H."/>
            <person name="Tunlid A."/>
            <person name="Henrissat B."/>
            <person name="Grigoriev I.V."/>
            <person name="Hibbett D.S."/>
            <person name="Martin F."/>
        </authorList>
    </citation>
    <scope>NUCLEOTIDE SEQUENCE [LARGE SCALE GENOMIC DNA]</scope>
    <source>
        <strain evidence="3">MAFF 305830</strain>
    </source>
</reference>
<name>A0A0C2WH24_SERVB</name>
<evidence type="ECO:0000313" key="3">
    <source>
        <dbReference type="Proteomes" id="UP000054097"/>
    </source>
</evidence>
<accession>A0A0C2WH24</accession>
<dbReference type="PANTHER" id="PTHR19959:SF119">
    <property type="entry name" value="FUNGAL LIPASE-LIKE DOMAIN-CONTAINING PROTEIN"/>
    <property type="match status" value="1"/>
</dbReference>
<proteinExistence type="predicted"/>
<feature type="non-terminal residue" evidence="2">
    <location>
        <position position="1"/>
    </location>
</feature>
<gene>
    <name evidence="2" type="ORF">M408DRAFT_74004</name>
</gene>
<organism evidence="2 3">
    <name type="scientific">Serendipita vermifera MAFF 305830</name>
    <dbReference type="NCBI Taxonomy" id="933852"/>
    <lineage>
        <taxon>Eukaryota</taxon>
        <taxon>Fungi</taxon>
        <taxon>Dikarya</taxon>
        <taxon>Basidiomycota</taxon>
        <taxon>Agaricomycotina</taxon>
        <taxon>Agaricomycetes</taxon>
        <taxon>Sebacinales</taxon>
        <taxon>Serendipitaceae</taxon>
        <taxon>Serendipita</taxon>
    </lineage>
</organism>
<dbReference type="EMBL" id="KN824312">
    <property type="protein sequence ID" value="KIM25683.1"/>
    <property type="molecule type" value="Genomic_DNA"/>
</dbReference>